<dbReference type="Gene3D" id="3.40.190.10">
    <property type="entry name" value="Periplasmic binding protein-like II"/>
    <property type="match status" value="2"/>
</dbReference>
<evidence type="ECO:0000313" key="8">
    <source>
        <dbReference type="Proteomes" id="UP000563898"/>
    </source>
</evidence>
<dbReference type="OMA" id="ESTWAPA"/>
<dbReference type="InterPro" id="IPR036388">
    <property type="entry name" value="WH-like_DNA-bd_sf"/>
</dbReference>
<dbReference type="Pfam" id="PF00126">
    <property type="entry name" value="HTH_1"/>
    <property type="match status" value="1"/>
</dbReference>
<evidence type="ECO:0000256" key="5">
    <source>
        <dbReference type="ARBA" id="ARBA00023163"/>
    </source>
</evidence>
<organism evidence="7 8">
    <name type="scientific">Gordonia polyisoprenivorans</name>
    <dbReference type="NCBI Taxonomy" id="84595"/>
    <lineage>
        <taxon>Bacteria</taxon>
        <taxon>Bacillati</taxon>
        <taxon>Actinomycetota</taxon>
        <taxon>Actinomycetes</taxon>
        <taxon>Mycobacteriales</taxon>
        <taxon>Gordoniaceae</taxon>
        <taxon>Gordonia</taxon>
    </lineage>
</organism>
<dbReference type="FunFam" id="1.10.10.10:FF:000001">
    <property type="entry name" value="LysR family transcriptional regulator"/>
    <property type="match status" value="1"/>
</dbReference>
<dbReference type="InterPro" id="IPR005119">
    <property type="entry name" value="LysR_subst-bd"/>
</dbReference>
<dbReference type="GO" id="GO:0003700">
    <property type="term" value="F:DNA-binding transcription factor activity"/>
    <property type="evidence" value="ECO:0007669"/>
    <property type="project" value="InterPro"/>
</dbReference>
<reference evidence="7 8" key="1">
    <citation type="submission" date="2020-04" db="EMBL/GenBank/DDBJ databases">
        <title>MicrobeNet Type strains.</title>
        <authorList>
            <person name="Nicholson A.C."/>
        </authorList>
    </citation>
    <scope>NUCLEOTIDE SEQUENCE [LARGE SCALE GENOMIC DNA]</scope>
    <source>
        <strain evidence="7 8">ATCC BAA-14</strain>
    </source>
</reference>
<evidence type="ECO:0000256" key="2">
    <source>
        <dbReference type="ARBA" id="ARBA00023015"/>
    </source>
</evidence>
<name>A0A846WLD9_9ACTN</name>
<dbReference type="EMBL" id="JAAXPC010000006">
    <property type="protein sequence ID" value="NKY02462.1"/>
    <property type="molecule type" value="Genomic_DNA"/>
</dbReference>
<gene>
    <name evidence="7" type="ORF">HGA05_12815</name>
</gene>
<proteinExistence type="inferred from homology"/>
<dbReference type="GO" id="GO:0032993">
    <property type="term" value="C:protein-DNA complex"/>
    <property type="evidence" value="ECO:0007669"/>
    <property type="project" value="TreeGrafter"/>
</dbReference>
<dbReference type="Gene3D" id="1.10.10.10">
    <property type="entry name" value="Winged helix-like DNA-binding domain superfamily/Winged helix DNA-binding domain"/>
    <property type="match status" value="1"/>
</dbReference>
<feature type="domain" description="HTH lysR-type" evidence="6">
    <location>
        <begin position="23"/>
        <end position="80"/>
    </location>
</feature>
<dbReference type="SUPFAM" id="SSF53850">
    <property type="entry name" value="Periplasmic binding protein-like II"/>
    <property type="match status" value="1"/>
</dbReference>
<comment type="similarity">
    <text evidence="1">Belongs to the LysR transcriptional regulatory family.</text>
</comment>
<keyword evidence="3" id="KW-0238">DNA-binding</keyword>
<evidence type="ECO:0000313" key="7">
    <source>
        <dbReference type="EMBL" id="NKY02462.1"/>
    </source>
</evidence>
<protein>
    <submittedName>
        <fullName evidence="7">LysR family transcriptional regulator</fullName>
    </submittedName>
</protein>
<dbReference type="GO" id="GO:0003677">
    <property type="term" value="F:DNA binding"/>
    <property type="evidence" value="ECO:0007669"/>
    <property type="project" value="UniProtKB-KW"/>
</dbReference>
<dbReference type="AlphaFoldDB" id="A0A846WLD9"/>
<comment type="caution">
    <text evidence="7">The sequence shown here is derived from an EMBL/GenBank/DDBJ whole genome shotgun (WGS) entry which is preliminary data.</text>
</comment>
<sequence length="320" mass="34612">MIVAVMARTRRRVMVRCPIVKGVDLPHLRYFVAVAEERSFTRAAARLHMAGSPLSQRIKDLERELGTPLFIRAHHRIDLTDAGEALLPRARDILDRVDALPAVVADAQRHALRPAVIGIAPEVTPSVRDNVLDTLADRHPDIAAQLLPASTAPLLRDLRAGAVDVALVHGPVDGEGIDSLLLERSPVGVAVGSKIVAGQPDSITLGELAHVPFASINHEAAPEIYRNLDRLLDRHGVRKRITLPDDNFAGLAHLVASGQAFTLISLGEGIGGRMFAGEAVQVIPLRDTRAHISTVAVWSHRRAEAEPLIADLVDVVRALR</sequence>
<dbReference type="PANTHER" id="PTHR30346:SF0">
    <property type="entry name" value="HCA OPERON TRANSCRIPTIONAL ACTIVATOR HCAR"/>
    <property type="match status" value="1"/>
</dbReference>
<accession>A0A846WLD9</accession>
<dbReference type="PANTHER" id="PTHR30346">
    <property type="entry name" value="TRANSCRIPTIONAL DUAL REGULATOR HCAR-RELATED"/>
    <property type="match status" value="1"/>
</dbReference>
<dbReference type="PRINTS" id="PR00039">
    <property type="entry name" value="HTHLYSR"/>
</dbReference>
<evidence type="ECO:0000256" key="4">
    <source>
        <dbReference type="ARBA" id="ARBA00023159"/>
    </source>
</evidence>
<evidence type="ECO:0000256" key="1">
    <source>
        <dbReference type="ARBA" id="ARBA00009437"/>
    </source>
</evidence>
<keyword evidence="2" id="KW-0805">Transcription regulation</keyword>
<dbReference type="InterPro" id="IPR036390">
    <property type="entry name" value="WH_DNA-bd_sf"/>
</dbReference>
<evidence type="ECO:0000259" key="6">
    <source>
        <dbReference type="PROSITE" id="PS50931"/>
    </source>
</evidence>
<dbReference type="PROSITE" id="PS50931">
    <property type="entry name" value="HTH_LYSR"/>
    <property type="match status" value="1"/>
</dbReference>
<evidence type="ECO:0000256" key="3">
    <source>
        <dbReference type="ARBA" id="ARBA00023125"/>
    </source>
</evidence>
<dbReference type="Pfam" id="PF03466">
    <property type="entry name" value="LysR_substrate"/>
    <property type="match status" value="1"/>
</dbReference>
<keyword evidence="4" id="KW-0010">Activator</keyword>
<keyword evidence="5" id="KW-0804">Transcription</keyword>
<dbReference type="Proteomes" id="UP000563898">
    <property type="component" value="Unassembled WGS sequence"/>
</dbReference>
<dbReference type="InterPro" id="IPR000847">
    <property type="entry name" value="LysR_HTH_N"/>
</dbReference>
<dbReference type="SUPFAM" id="SSF46785">
    <property type="entry name" value="Winged helix' DNA-binding domain"/>
    <property type="match status" value="1"/>
</dbReference>